<dbReference type="PANTHER" id="PTHR12735">
    <property type="entry name" value="BOLA-LIKE PROTEIN-RELATED"/>
    <property type="match status" value="1"/>
</dbReference>
<evidence type="ECO:0000256" key="1">
    <source>
        <dbReference type="RuleBase" id="RU003860"/>
    </source>
</evidence>
<name>A0A4P9X0G7_9FUNG</name>
<proteinExistence type="inferred from homology"/>
<reference evidence="2" key="3">
    <citation type="submission" date="2018-08" db="EMBL/GenBank/DDBJ databases">
        <title>Leveraging single-cell genomics to expand the Fungal Tree of Life.</title>
        <authorList>
            <consortium name="DOE Joint Genome Institute"/>
            <person name="Ahrendt S.R."/>
            <person name="Quandt C.A."/>
            <person name="Ciobanu D."/>
            <person name="Clum A."/>
            <person name="Salamov A."/>
            <person name="Andreopoulos B."/>
            <person name="Cheng J.-F."/>
            <person name="Woyke T."/>
            <person name="Pelin A."/>
            <person name="Henrissat B."/>
            <person name="Reynolds N."/>
            <person name="Benny G.L."/>
            <person name="Smith M.E."/>
            <person name="James T.Y."/>
            <person name="Grigoriev I.V."/>
        </authorList>
    </citation>
    <scope>NUCLEOTIDE SEQUENCE</scope>
    <source>
        <strain evidence="2">ATCC 52028</strain>
    </source>
</reference>
<sequence length="91" mass="9641">MPVSEATLTETLRGSALAPTHVAVTDQSNGCGQAYAVVVVSPAFRNMKTLERHRAVNTAVGPLIAELHAFSQKAWTPEEWAAKQSGPSQPA</sequence>
<dbReference type="Proteomes" id="UP000274922">
    <property type="component" value="Unassembled WGS sequence"/>
</dbReference>
<dbReference type="GO" id="GO:0005634">
    <property type="term" value="C:nucleus"/>
    <property type="evidence" value="ECO:0007669"/>
    <property type="project" value="TreeGrafter"/>
</dbReference>
<dbReference type="STRING" id="1555241.A0A4P9X0G7"/>
<accession>A0A4P9X0G7</accession>
<gene>
    <name evidence="2" type="ORF">CAUPRSCDRAFT_7378</name>
    <name evidence="3" type="ORF">CXG81DRAFT_15893</name>
</gene>
<evidence type="ECO:0000313" key="4">
    <source>
        <dbReference type="Proteomes" id="UP000268535"/>
    </source>
</evidence>
<evidence type="ECO:0000313" key="3">
    <source>
        <dbReference type="EMBL" id="RKO98462.1"/>
    </source>
</evidence>
<dbReference type="GO" id="GO:0051604">
    <property type="term" value="P:protein maturation"/>
    <property type="evidence" value="ECO:0007669"/>
    <property type="project" value="InterPro"/>
</dbReference>
<dbReference type="EMBL" id="ML009536">
    <property type="protein sequence ID" value="RKO96901.1"/>
    <property type="molecule type" value="Genomic_DNA"/>
</dbReference>
<keyword evidence="5" id="KW-1185">Reference proteome</keyword>
<dbReference type="Proteomes" id="UP000268535">
    <property type="component" value="Unassembled WGS sequence"/>
</dbReference>
<dbReference type="AlphaFoldDB" id="A0A4P9X0G7"/>
<reference evidence="4 5" key="1">
    <citation type="journal article" date="2018" name="Nat. Microbiol.">
        <title>Leveraging single-cell genomics to expand the fungal tree of life.</title>
        <authorList>
            <person name="Ahrendt S.R."/>
            <person name="Quandt C.A."/>
            <person name="Ciobanu D."/>
            <person name="Clum A."/>
            <person name="Salamov A."/>
            <person name="Andreopoulos B."/>
            <person name="Cheng J.F."/>
            <person name="Woyke T."/>
            <person name="Pelin A."/>
            <person name="Henrissat B."/>
            <person name="Reynolds N.K."/>
            <person name="Benny G.L."/>
            <person name="Smith M.E."/>
            <person name="James T.Y."/>
            <person name="Grigoriev I.V."/>
        </authorList>
    </citation>
    <scope>NUCLEOTIDE SEQUENCE [LARGE SCALE GENOMIC DNA]</scope>
    <source>
        <strain evidence="4 5">ATCC 52028</strain>
    </source>
</reference>
<reference evidence="3" key="2">
    <citation type="submission" date="2018-04" db="EMBL/GenBank/DDBJ databases">
        <title>Leveraging single-cell genomics to expand the Fungal Tree of Life.</title>
        <authorList>
            <consortium name="DOE Joint Genome Institute"/>
            <person name="Ahrendt S.R."/>
            <person name="Quandt C.A."/>
            <person name="Ciobanu D."/>
            <person name="Clum A."/>
            <person name="Salamov A."/>
            <person name="Andreopoulos B."/>
            <person name="Cheng J.-F."/>
            <person name="Woyke T."/>
            <person name="Pelin A."/>
            <person name="Henrissat B."/>
            <person name="Benny G.L."/>
            <person name="Smith M.E."/>
            <person name="James T.Y."/>
            <person name="Grigoriev I.V."/>
        </authorList>
    </citation>
    <scope>NUCLEOTIDE SEQUENCE</scope>
    <source>
        <strain evidence="3">ATCC 52028</strain>
    </source>
</reference>
<dbReference type="PIRSF" id="PIRSF003113">
    <property type="entry name" value="BolA"/>
    <property type="match status" value="1"/>
</dbReference>
<dbReference type="GO" id="GO:0006879">
    <property type="term" value="P:intracellular iron ion homeostasis"/>
    <property type="evidence" value="ECO:0007669"/>
    <property type="project" value="InterPro"/>
</dbReference>
<dbReference type="Pfam" id="PF01722">
    <property type="entry name" value="BolA"/>
    <property type="match status" value="1"/>
</dbReference>
<dbReference type="InterPro" id="IPR036065">
    <property type="entry name" value="BolA-like_sf"/>
</dbReference>
<dbReference type="Gene3D" id="3.10.20.90">
    <property type="entry name" value="Phosphatidylinositol 3-kinase Catalytic Subunit, Chain A, domain 1"/>
    <property type="match status" value="1"/>
</dbReference>
<dbReference type="InterPro" id="IPR045115">
    <property type="entry name" value="BOL2"/>
</dbReference>
<dbReference type="EMBL" id="ML014429">
    <property type="protein sequence ID" value="RKO98462.1"/>
    <property type="molecule type" value="Genomic_DNA"/>
</dbReference>
<evidence type="ECO:0000313" key="5">
    <source>
        <dbReference type="Proteomes" id="UP000274922"/>
    </source>
</evidence>
<dbReference type="GO" id="GO:0005829">
    <property type="term" value="C:cytosol"/>
    <property type="evidence" value="ECO:0007669"/>
    <property type="project" value="TreeGrafter"/>
</dbReference>
<dbReference type="OrthoDB" id="4983at2759"/>
<dbReference type="PANTHER" id="PTHR12735:SF27">
    <property type="entry name" value="BOLA-LIKE PROTEIN 2"/>
    <property type="match status" value="1"/>
</dbReference>
<dbReference type="InterPro" id="IPR002634">
    <property type="entry name" value="BolA"/>
</dbReference>
<dbReference type="SUPFAM" id="SSF82657">
    <property type="entry name" value="BolA-like"/>
    <property type="match status" value="1"/>
</dbReference>
<protein>
    <submittedName>
        <fullName evidence="2">Bola-like protein</fullName>
    </submittedName>
</protein>
<organism evidence="3 5">
    <name type="scientific">Caulochytrium protostelioides</name>
    <dbReference type="NCBI Taxonomy" id="1555241"/>
    <lineage>
        <taxon>Eukaryota</taxon>
        <taxon>Fungi</taxon>
        <taxon>Fungi incertae sedis</taxon>
        <taxon>Chytridiomycota</taxon>
        <taxon>Chytridiomycota incertae sedis</taxon>
        <taxon>Chytridiomycetes</taxon>
        <taxon>Caulochytriales</taxon>
        <taxon>Caulochytriaceae</taxon>
        <taxon>Caulochytrium</taxon>
    </lineage>
</organism>
<comment type="similarity">
    <text evidence="1">Belongs to the BolA/IbaG family.</text>
</comment>
<evidence type="ECO:0000313" key="2">
    <source>
        <dbReference type="EMBL" id="RKO96901.1"/>
    </source>
</evidence>
<dbReference type="GO" id="GO:0051537">
    <property type="term" value="F:2 iron, 2 sulfur cluster binding"/>
    <property type="evidence" value="ECO:0007669"/>
    <property type="project" value="InterPro"/>
</dbReference>